<dbReference type="InterPro" id="IPR014002">
    <property type="entry name" value="Agenet_dom_plant"/>
</dbReference>
<dbReference type="Proteomes" id="UP000886595">
    <property type="component" value="Unassembled WGS sequence"/>
</dbReference>
<dbReference type="SMART" id="SM00743">
    <property type="entry name" value="Agenet"/>
    <property type="match status" value="1"/>
</dbReference>
<dbReference type="PROSITE" id="PS50003">
    <property type="entry name" value="PH_DOMAIN"/>
    <property type="match status" value="1"/>
</dbReference>
<dbReference type="EMBL" id="JAAMPC010000002">
    <property type="protein sequence ID" value="KAG2327914.1"/>
    <property type="molecule type" value="Genomic_DNA"/>
</dbReference>
<comment type="caution">
    <text evidence="2">The sequence shown here is derived from an EMBL/GenBank/DDBJ whole genome shotgun (WGS) entry which is preliminary data.</text>
</comment>
<proteinExistence type="predicted"/>
<evidence type="ECO:0000313" key="3">
    <source>
        <dbReference type="Proteomes" id="UP000886595"/>
    </source>
</evidence>
<dbReference type="OrthoDB" id="2020707at2759"/>
<name>A0A8X7WC33_BRACI</name>
<keyword evidence="3" id="KW-1185">Reference proteome</keyword>
<gene>
    <name evidence="2" type="ORF">Bca52824_010642</name>
</gene>
<protein>
    <recommendedName>
        <fullName evidence="1">PH domain-containing protein</fullName>
    </recommendedName>
</protein>
<dbReference type="InterPro" id="IPR001849">
    <property type="entry name" value="PH_domain"/>
</dbReference>
<feature type="domain" description="PH" evidence="1">
    <location>
        <begin position="1"/>
        <end position="60"/>
    </location>
</feature>
<organism evidence="2 3">
    <name type="scientific">Brassica carinata</name>
    <name type="common">Ethiopian mustard</name>
    <name type="synonym">Abyssinian cabbage</name>
    <dbReference type="NCBI Taxonomy" id="52824"/>
    <lineage>
        <taxon>Eukaryota</taxon>
        <taxon>Viridiplantae</taxon>
        <taxon>Streptophyta</taxon>
        <taxon>Embryophyta</taxon>
        <taxon>Tracheophyta</taxon>
        <taxon>Spermatophyta</taxon>
        <taxon>Magnoliopsida</taxon>
        <taxon>eudicotyledons</taxon>
        <taxon>Gunneridae</taxon>
        <taxon>Pentapetalae</taxon>
        <taxon>rosids</taxon>
        <taxon>malvids</taxon>
        <taxon>Brassicales</taxon>
        <taxon>Brassicaceae</taxon>
        <taxon>Brassiceae</taxon>
        <taxon>Brassica</taxon>
    </lineage>
</organism>
<evidence type="ECO:0000259" key="1">
    <source>
        <dbReference type="PROSITE" id="PS50003"/>
    </source>
</evidence>
<sequence>MMDNVEGFYSKGWGSGQVKMVLGDNTFSVYLNSSMETLKFKASDMRIHREWIDGVWKMTDEMPAGYFKGVLDT</sequence>
<evidence type="ECO:0000313" key="2">
    <source>
        <dbReference type="EMBL" id="KAG2327914.1"/>
    </source>
</evidence>
<accession>A0A8X7WC33</accession>
<reference evidence="2 3" key="1">
    <citation type="submission" date="2020-02" db="EMBL/GenBank/DDBJ databases">
        <authorList>
            <person name="Ma Q."/>
            <person name="Huang Y."/>
            <person name="Song X."/>
            <person name="Pei D."/>
        </authorList>
    </citation>
    <scope>NUCLEOTIDE SEQUENCE [LARGE SCALE GENOMIC DNA]</scope>
    <source>
        <strain evidence="2">Sxm20200214</strain>
        <tissue evidence="2">Leaf</tissue>
    </source>
</reference>
<dbReference type="AlphaFoldDB" id="A0A8X7WC33"/>